<gene>
    <name evidence="2" type="ORF">PGLA1383_LOCUS56853</name>
</gene>
<proteinExistence type="predicted"/>
<accession>A0A813HX86</accession>
<sequence length="209" mass="24187">MSRGTTLRSFLNPLGDSSNAKVMLGNVMVSRVVLLCMLIVVMGGCWVIEEPGSSIMAEHPRFRWMCRKLKVWKIGRWMWHYGAKSPKRQVAYSNSNAIHKFDLGKLTWRPSMNSDSKPTRRYIDKAGRKRYSGTKHLKEKKNSYVLSFRLALAVDLFLDSYRHTKLICFVLCWFCSKSCLLIMLCLVPHGHTIFEVLFVCLMMRNICVL</sequence>
<dbReference type="AlphaFoldDB" id="A0A813HX86"/>
<dbReference type="Proteomes" id="UP000654075">
    <property type="component" value="Unassembled WGS sequence"/>
</dbReference>
<keyword evidence="1" id="KW-0812">Transmembrane</keyword>
<name>A0A813HX86_POLGL</name>
<feature type="transmembrane region" description="Helical" evidence="1">
    <location>
        <begin position="28"/>
        <end position="48"/>
    </location>
</feature>
<comment type="caution">
    <text evidence="2">The sequence shown here is derived from an EMBL/GenBank/DDBJ whole genome shotgun (WGS) entry which is preliminary data.</text>
</comment>
<organism evidence="2 3">
    <name type="scientific">Polarella glacialis</name>
    <name type="common">Dinoflagellate</name>
    <dbReference type="NCBI Taxonomy" id="89957"/>
    <lineage>
        <taxon>Eukaryota</taxon>
        <taxon>Sar</taxon>
        <taxon>Alveolata</taxon>
        <taxon>Dinophyceae</taxon>
        <taxon>Suessiales</taxon>
        <taxon>Suessiaceae</taxon>
        <taxon>Polarella</taxon>
    </lineage>
</organism>
<dbReference type="EMBL" id="CAJNNV010033153">
    <property type="protein sequence ID" value="CAE8642351.1"/>
    <property type="molecule type" value="Genomic_DNA"/>
</dbReference>
<protein>
    <submittedName>
        <fullName evidence="2">Uncharacterized protein</fullName>
    </submittedName>
</protein>
<evidence type="ECO:0000313" key="2">
    <source>
        <dbReference type="EMBL" id="CAE8642351.1"/>
    </source>
</evidence>
<dbReference type="OrthoDB" id="442359at2759"/>
<keyword evidence="3" id="KW-1185">Reference proteome</keyword>
<keyword evidence="1" id="KW-0472">Membrane</keyword>
<keyword evidence="1" id="KW-1133">Transmembrane helix</keyword>
<feature type="transmembrane region" description="Helical" evidence="1">
    <location>
        <begin position="166"/>
        <end position="189"/>
    </location>
</feature>
<reference evidence="2" key="1">
    <citation type="submission" date="2021-02" db="EMBL/GenBank/DDBJ databases">
        <authorList>
            <person name="Dougan E. K."/>
            <person name="Rhodes N."/>
            <person name="Thang M."/>
            <person name="Chan C."/>
        </authorList>
    </citation>
    <scope>NUCLEOTIDE SEQUENCE</scope>
</reference>
<evidence type="ECO:0000313" key="3">
    <source>
        <dbReference type="Proteomes" id="UP000654075"/>
    </source>
</evidence>
<evidence type="ECO:0000256" key="1">
    <source>
        <dbReference type="SAM" id="Phobius"/>
    </source>
</evidence>